<dbReference type="EMBL" id="LR746265">
    <property type="protein sequence ID" value="CAA7391028.1"/>
    <property type="molecule type" value="Genomic_DNA"/>
</dbReference>
<evidence type="ECO:0000256" key="1">
    <source>
        <dbReference type="ARBA" id="ARBA00023002"/>
    </source>
</evidence>
<gene>
    <name evidence="6" type="ORF">SI8410_02002417</name>
</gene>
<feature type="domain" description="Ferredoxin thioredoxin reductase alpha chain" evidence="5">
    <location>
        <begin position="82"/>
        <end position="157"/>
    </location>
</feature>
<dbReference type="Proteomes" id="UP000663760">
    <property type="component" value="Chromosome 2"/>
</dbReference>
<dbReference type="InterPro" id="IPR008990">
    <property type="entry name" value="Elect_transpt_acc-like_dom_sf"/>
</dbReference>
<dbReference type="InterPro" id="IPR044166">
    <property type="entry name" value="FTRV"/>
</dbReference>
<evidence type="ECO:0000256" key="2">
    <source>
        <dbReference type="ARBA" id="ARBA00026011"/>
    </source>
</evidence>
<accession>A0A7I8K266</accession>
<comment type="function">
    <text evidence="3">Variable subunit of the ferredoxin-thioredoxin reductase (FTR), which catalyzes the two-electron reduction of thioredoxins by the electrons provided by reduced ferredoxin.</text>
</comment>
<dbReference type="AlphaFoldDB" id="A0A7I8K266"/>
<dbReference type="PANTHER" id="PTHR46937">
    <property type="entry name" value="FERREDOXIN-THIOREDOXIN REDUCTASE, VARIABLE CHAIN"/>
    <property type="match status" value="1"/>
</dbReference>
<dbReference type="SUPFAM" id="SSF50090">
    <property type="entry name" value="Electron transport accessory proteins"/>
    <property type="match status" value="1"/>
</dbReference>
<dbReference type="Gene3D" id="2.30.30.50">
    <property type="match status" value="1"/>
</dbReference>
<dbReference type="OrthoDB" id="1916328at2759"/>
<comment type="subunit">
    <text evidence="2">Heterodimer of subunit A (variable subunit) and subunit B (catalytic subunit). Heterodimeric FTR forms a complex with ferredoxin and thioredoxin.</text>
</comment>
<dbReference type="GO" id="GO:0015979">
    <property type="term" value="P:photosynthesis"/>
    <property type="evidence" value="ECO:0007669"/>
    <property type="project" value="InterPro"/>
</dbReference>
<evidence type="ECO:0000256" key="4">
    <source>
        <dbReference type="ARBA" id="ARBA00034490"/>
    </source>
</evidence>
<evidence type="ECO:0000313" key="7">
    <source>
        <dbReference type="Proteomes" id="UP000663760"/>
    </source>
</evidence>
<reference evidence="6" key="1">
    <citation type="submission" date="2020-02" db="EMBL/GenBank/DDBJ databases">
        <authorList>
            <person name="Scholz U."/>
            <person name="Mascher M."/>
            <person name="Fiebig A."/>
        </authorList>
    </citation>
    <scope>NUCLEOTIDE SEQUENCE</scope>
</reference>
<comment type="similarity">
    <text evidence="4">Belongs to the ferredoxin thioredoxin reductase alpha subunit family.</text>
</comment>
<proteinExistence type="inferred from homology"/>
<dbReference type="GO" id="GO:0016491">
    <property type="term" value="F:oxidoreductase activity"/>
    <property type="evidence" value="ECO:0007669"/>
    <property type="project" value="UniProtKB-KW"/>
</dbReference>
<dbReference type="Pfam" id="PF02941">
    <property type="entry name" value="FeThRed_A"/>
    <property type="match status" value="1"/>
</dbReference>
<evidence type="ECO:0000256" key="3">
    <source>
        <dbReference type="ARBA" id="ARBA00034474"/>
    </source>
</evidence>
<dbReference type="PANTHER" id="PTHR46937:SF4">
    <property type="entry name" value="FERREDOXIN-THIOREDOXIN REDUCTASE SUBUNIT A1, CHLOROPLASTIC"/>
    <property type="match status" value="1"/>
</dbReference>
<sequence>MQTATATPTAVSSSLLAQRRHGAPPLLAPAKALYRGTTLTRRPATGRVFCEAAVTTADVSSSGATAAAPEGLDGDALAASKVGSRVRVKAAVKVYHVPKVPEIELEGMEGVIKQYVGLWKGKSISANLPFKVEFVLPDGVEGRPGPLKFVAHLREDEFEYLSQG</sequence>
<dbReference type="InterPro" id="IPR004207">
    <property type="entry name" value="Fd_thioredoxin_Rdtase_alpha"/>
</dbReference>
<organism evidence="6 7">
    <name type="scientific">Spirodela intermedia</name>
    <name type="common">Intermediate duckweed</name>
    <dbReference type="NCBI Taxonomy" id="51605"/>
    <lineage>
        <taxon>Eukaryota</taxon>
        <taxon>Viridiplantae</taxon>
        <taxon>Streptophyta</taxon>
        <taxon>Embryophyta</taxon>
        <taxon>Tracheophyta</taxon>
        <taxon>Spermatophyta</taxon>
        <taxon>Magnoliopsida</taxon>
        <taxon>Liliopsida</taxon>
        <taxon>Araceae</taxon>
        <taxon>Lemnoideae</taxon>
        <taxon>Spirodela</taxon>
    </lineage>
</organism>
<keyword evidence="7" id="KW-1185">Reference proteome</keyword>
<protein>
    <recommendedName>
        <fullName evidence="5">Ferredoxin thioredoxin reductase alpha chain domain-containing protein</fullName>
    </recommendedName>
</protein>
<name>A0A7I8K266_SPIIN</name>
<evidence type="ECO:0000259" key="5">
    <source>
        <dbReference type="Pfam" id="PF02941"/>
    </source>
</evidence>
<evidence type="ECO:0000313" key="6">
    <source>
        <dbReference type="EMBL" id="CAA7391028.1"/>
    </source>
</evidence>
<keyword evidence="1" id="KW-0560">Oxidoreductase</keyword>